<protein>
    <submittedName>
        <fullName evidence="1">Gll4064 protein</fullName>
    </submittedName>
</protein>
<reference evidence="1 2" key="1">
    <citation type="journal article" date="2003" name="DNA Res.">
        <title>Complete genome structure of Gloeobacter violaceus PCC 7421, a cyanobacterium that lacks thylakoids.</title>
        <authorList>
            <person name="Nakamura Y."/>
            <person name="Kaneko T."/>
            <person name="Sato S."/>
            <person name="Mimuro M."/>
            <person name="Miyashita H."/>
            <person name="Tsuchiya T."/>
            <person name="Sasamoto S."/>
            <person name="Watanabe A."/>
            <person name="Kawashima K."/>
            <person name="Kishida Y."/>
            <person name="Kiyokawa C."/>
            <person name="Kohara M."/>
            <person name="Matsumoto M."/>
            <person name="Matsuno A."/>
            <person name="Nakazaki N."/>
            <person name="Shimpo S."/>
            <person name="Takeuchi C."/>
            <person name="Yamada M."/>
            <person name="Tabata S."/>
        </authorList>
    </citation>
    <scope>NUCLEOTIDE SEQUENCE [LARGE SCALE GENOMIC DNA]</scope>
    <source>
        <strain evidence="2">ATCC 29082 / PCC 7421</strain>
    </source>
</reference>
<name>Q7NE16_GLOVI</name>
<evidence type="ECO:0000313" key="1">
    <source>
        <dbReference type="EMBL" id="BAC92005.1"/>
    </source>
</evidence>
<dbReference type="PhylomeDB" id="Q7NE16"/>
<keyword evidence="2" id="KW-1185">Reference proteome</keyword>
<dbReference type="OrthoDB" id="7432613at2"/>
<sequence>MLHILHLLKKNDMKFSHSLTMASIVSSVLLTLSSTALVFPLSAQTLTILQEFVGSDGAQPASGLVDGRDGRFYGTTQHGGASGNGTIYSVTSAGEFASLYSFSGAEGALPYGALTLANDGNFYGTTIFGNSTSGNFGTIYRLTPTGQFTTIYTFAGADGANPKAPLVQGADGSLYGTAEAGGEGDCQGSTSTPGCGTVFRIAPGGRNLTLYRFKGEDDGGRPIAGLVRGSDGNFYGTTLRSEGPCDCGTVYRISPHGNFTLLHTFTGGIDGAFPTGELVQAPDGSLYGVTSTGGASGFGTVFRLSKRGKLTTVYAFTGGFEGGNPTAGLTRGKDGYFYGSTGIGGSNNAGTIYRITPKGVLSVLYMFAFNSAAGGSTLPSRLIQDDKGDLYGATFFGDQPCSFSPAGCGTVFRLTPATVGFEVAGHSEVGGKTAREKNKVLDKFR</sequence>
<dbReference type="EMBL" id="BA000045">
    <property type="protein sequence ID" value="BAC92005.1"/>
    <property type="molecule type" value="Genomic_DNA"/>
</dbReference>
<dbReference type="HOGENOM" id="CLU_038136_0_0_3"/>
<evidence type="ECO:0000313" key="2">
    <source>
        <dbReference type="Proteomes" id="UP000000557"/>
    </source>
</evidence>
<accession>Q7NE16</accession>
<dbReference type="Proteomes" id="UP000000557">
    <property type="component" value="Chromosome"/>
</dbReference>
<dbReference type="Gene3D" id="2.130.10.10">
    <property type="entry name" value="YVTN repeat-like/Quinoprotein amine dehydrogenase"/>
    <property type="match status" value="2"/>
</dbReference>
<dbReference type="InterPro" id="IPR022519">
    <property type="entry name" value="Gloeo/Verruco_rpt"/>
</dbReference>
<dbReference type="KEGG" id="gvi:gll4064"/>
<dbReference type="NCBIfam" id="TIGR03803">
    <property type="entry name" value="Gloeo_Verruco"/>
    <property type="match status" value="6"/>
</dbReference>
<reference evidence="1 2" key="2">
    <citation type="journal article" date="2003" name="DNA Res.">
        <title>Complete genome structure of Gloeobacter violaceus PCC 7421, a cyanobacterium that lacks thylakoids (supplement).</title>
        <authorList>
            <person name="Nakamura Y."/>
            <person name="Kaneko T."/>
            <person name="Sato S."/>
            <person name="Mimuro M."/>
            <person name="Miyashita H."/>
            <person name="Tsuchiya T."/>
            <person name="Sasamoto S."/>
            <person name="Watanabe A."/>
            <person name="Kawashima K."/>
            <person name="Kishida Y."/>
            <person name="Kiyokawa C."/>
            <person name="Kohara M."/>
            <person name="Matsumoto M."/>
            <person name="Matsuno A."/>
            <person name="Nakazaki N."/>
            <person name="Shimpo S."/>
            <person name="Takeuchi C."/>
            <person name="Yamada M."/>
            <person name="Tabata S."/>
        </authorList>
    </citation>
    <scope>NUCLEOTIDE SEQUENCE [LARGE SCALE GENOMIC DNA]</scope>
    <source>
        <strain evidence="2">ATCC 29082 / PCC 7421</strain>
    </source>
</reference>
<dbReference type="PATRIC" id="fig|251221.4.peg.4097"/>
<gene>
    <name evidence="1" type="ordered locus">gll4064</name>
</gene>
<dbReference type="EnsemblBacteria" id="BAC92005">
    <property type="protein sequence ID" value="BAC92005"/>
    <property type="gene ID" value="BAC92005"/>
</dbReference>
<dbReference type="SUPFAM" id="SSF63829">
    <property type="entry name" value="Calcium-dependent phosphotriesterase"/>
    <property type="match status" value="1"/>
</dbReference>
<dbReference type="InParanoid" id="Q7NE16"/>
<dbReference type="InterPro" id="IPR015943">
    <property type="entry name" value="WD40/YVTN_repeat-like_dom_sf"/>
</dbReference>
<dbReference type="RefSeq" id="WP_011144052.1">
    <property type="nucleotide sequence ID" value="NC_005125.1"/>
</dbReference>
<proteinExistence type="predicted"/>
<dbReference type="AlphaFoldDB" id="Q7NE16"/>
<dbReference type="eggNOG" id="COG3386">
    <property type="taxonomic scope" value="Bacteria"/>
</dbReference>
<organism evidence="1 2">
    <name type="scientific">Gloeobacter violaceus (strain ATCC 29082 / PCC 7421)</name>
    <dbReference type="NCBI Taxonomy" id="251221"/>
    <lineage>
        <taxon>Bacteria</taxon>
        <taxon>Bacillati</taxon>
        <taxon>Cyanobacteriota</taxon>
        <taxon>Cyanophyceae</taxon>
        <taxon>Gloeobacterales</taxon>
        <taxon>Gloeobacteraceae</taxon>
        <taxon>Gloeobacter</taxon>
    </lineage>
</organism>